<dbReference type="InterPro" id="IPR013766">
    <property type="entry name" value="Thioredoxin_domain"/>
</dbReference>
<evidence type="ECO:0000256" key="2">
    <source>
        <dbReference type="ARBA" id="ARBA00022748"/>
    </source>
</evidence>
<evidence type="ECO:0000256" key="4">
    <source>
        <dbReference type="ARBA" id="ARBA00023157"/>
    </source>
</evidence>
<dbReference type="InterPro" id="IPR000866">
    <property type="entry name" value="AhpC/TSA"/>
</dbReference>
<reference evidence="8 9" key="1">
    <citation type="submission" date="2017-11" db="EMBL/GenBank/DDBJ databases">
        <title>Evolution of Phototrophy in the Chloroflexi Phylum Driven by Horizontal Gene Transfer.</title>
        <authorList>
            <person name="Ward L.M."/>
            <person name="Hemp J."/>
            <person name="Shih P.M."/>
            <person name="Mcglynn S.E."/>
            <person name="Fischer W."/>
        </authorList>
    </citation>
    <scope>NUCLEOTIDE SEQUENCE [LARGE SCALE GENOMIC DNA]</scope>
    <source>
        <strain evidence="8">CP2_2F</strain>
    </source>
</reference>
<comment type="subcellular location">
    <subcellularLocation>
        <location evidence="1">Cell envelope</location>
    </subcellularLocation>
</comment>
<sequence length="193" mass="21297">MTELHVTEDVLAESAPSKRGANFVIVLAAIVLASMALIFGLGLRHQQQAQPTEGMAPLFTLKTLDGQEIALESLRGKVVVLNFWASWCGPCRDEAAELEATWQHYKDKGVVFLGVAYTDTERNAQAYLKEFGVTYPNGLDYQTRISALYRIAGVPETFIIDRDGHINEFVMAPLKRAQLSAMIERALAKGSQP</sequence>
<feature type="transmembrane region" description="Helical" evidence="6">
    <location>
        <begin position="20"/>
        <end position="43"/>
    </location>
</feature>
<dbReference type="PROSITE" id="PS00194">
    <property type="entry name" value="THIOREDOXIN_1"/>
    <property type="match status" value="1"/>
</dbReference>
<evidence type="ECO:0000256" key="6">
    <source>
        <dbReference type="SAM" id="Phobius"/>
    </source>
</evidence>
<dbReference type="GO" id="GO:0030313">
    <property type="term" value="C:cell envelope"/>
    <property type="evidence" value="ECO:0007669"/>
    <property type="project" value="UniProtKB-SubCell"/>
</dbReference>
<keyword evidence="3" id="KW-0735">Signal-anchor</keyword>
<evidence type="ECO:0000256" key="5">
    <source>
        <dbReference type="ARBA" id="ARBA00023284"/>
    </source>
</evidence>
<dbReference type="PROSITE" id="PS51352">
    <property type="entry name" value="THIOREDOXIN_2"/>
    <property type="match status" value="1"/>
</dbReference>
<dbReference type="CDD" id="cd02966">
    <property type="entry name" value="TlpA_like_family"/>
    <property type="match status" value="1"/>
</dbReference>
<dbReference type="GO" id="GO:0017004">
    <property type="term" value="P:cytochrome complex assembly"/>
    <property type="evidence" value="ECO:0007669"/>
    <property type="project" value="UniProtKB-KW"/>
</dbReference>
<evidence type="ECO:0000256" key="1">
    <source>
        <dbReference type="ARBA" id="ARBA00004196"/>
    </source>
</evidence>
<proteinExistence type="predicted"/>
<feature type="domain" description="Thioredoxin" evidence="7">
    <location>
        <begin position="50"/>
        <end position="188"/>
    </location>
</feature>
<keyword evidence="5" id="KW-0676">Redox-active center</keyword>
<dbReference type="GO" id="GO:0016209">
    <property type="term" value="F:antioxidant activity"/>
    <property type="evidence" value="ECO:0007669"/>
    <property type="project" value="InterPro"/>
</dbReference>
<comment type="caution">
    <text evidence="8">The sequence shown here is derived from an EMBL/GenBank/DDBJ whole genome shotgun (WGS) entry which is preliminary data.</text>
</comment>
<keyword evidence="4" id="KW-1015">Disulfide bond</keyword>
<dbReference type="InterPro" id="IPR050553">
    <property type="entry name" value="Thioredoxin_ResA/DsbE_sf"/>
</dbReference>
<dbReference type="PANTHER" id="PTHR42852:SF6">
    <property type="entry name" value="THIOL:DISULFIDE INTERCHANGE PROTEIN DSBE"/>
    <property type="match status" value="1"/>
</dbReference>
<dbReference type="Pfam" id="PF00578">
    <property type="entry name" value="AhpC-TSA"/>
    <property type="match status" value="1"/>
</dbReference>
<dbReference type="PANTHER" id="PTHR42852">
    <property type="entry name" value="THIOL:DISULFIDE INTERCHANGE PROTEIN DSBE"/>
    <property type="match status" value="1"/>
</dbReference>
<keyword evidence="6" id="KW-0472">Membrane</keyword>
<evidence type="ECO:0000313" key="9">
    <source>
        <dbReference type="Proteomes" id="UP000228921"/>
    </source>
</evidence>
<dbReference type="EMBL" id="PGTK01000002">
    <property type="protein sequence ID" value="PJF31892.1"/>
    <property type="molecule type" value="Genomic_DNA"/>
</dbReference>
<dbReference type="SUPFAM" id="SSF52833">
    <property type="entry name" value="Thioredoxin-like"/>
    <property type="match status" value="1"/>
</dbReference>
<evidence type="ECO:0000256" key="3">
    <source>
        <dbReference type="ARBA" id="ARBA00022968"/>
    </source>
</evidence>
<evidence type="ECO:0000313" key="8">
    <source>
        <dbReference type="EMBL" id="PJF31892.1"/>
    </source>
</evidence>
<dbReference type="Gene3D" id="3.40.30.10">
    <property type="entry name" value="Glutaredoxin"/>
    <property type="match status" value="1"/>
</dbReference>
<keyword evidence="6" id="KW-0812">Transmembrane</keyword>
<dbReference type="GO" id="GO:0016491">
    <property type="term" value="F:oxidoreductase activity"/>
    <property type="evidence" value="ECO:0007669"/>
    <property type="project" value="InterPro"/>
</dbReference>
<dbReference type="InterPro" id="IPR036249">
    <property type="entry name" value="Thioredoxin-like_sf"/>
</dbReference>
<keyword evidence="2" id="KW-0201">Cytochrome c-type biogenesis</keyword>
<protein>
    <recommendedName>
        <fullName evidence="7">Thioredoxin domain-containing protein</fullName>
    </recommendedName>
</protein>
<name>A0A2M8P2X4_9CHLR</name>
<gene>
    <name evidence="8" type="ORF">CUN51_02825</name>
</gene>
<evidence type="ECO:0000259" key="7">
    <source>
        <dbReference type="PROSITE" id="PS51352"/>
    </source>
</evidence>
<accession>A0A2M8P2X4</accession>
<keyword evidence="6" id="KW-1133">Transmembrane helix</keyword>
<dbReference type="Proteomes" id="UP000228921">
    <property type="component" value="Unassembled WGS sequence"/>
</dbReference>
<organism evidence="8 9">
    <name type="scientific">Candidatus Thermofonsia Clade 1 bacterium</name>
    <dbReference type="NCBI Taxonomy" id="2364210"/>
    <lineage>
        <taxon>Bacteria</taxon>
        <taxon>Bacillati</taxon>
        <taxon>Chloroflexota</taxon>
        <taxon>Candidatus Thermofontia</taxon>
        <taxon>Candidatus Thermofonsia Clade 1</taxon>
    </lineage>
</organism>
<dbReference type="AlphaFoldDB" id="A0A2M8P2X4"/>
<dbReference type="InterPro" id="IPR017937">
    <property type="entry name" value="Thioredoxin_CS"/>
</dbReference>